<evidence type="ECO:0000313" key="11">
    <source>
        <dbReference type="Proteomes" id="UP001157974"/>
    </source>
</evidence>
<keyword evidence="11" id="KW-1185">Reference proteome</keyword>
<dbReference type="AlphaFoldDB" id="A0AAV8UHC2"/>
<dbReference type="PANTHER" id="PTHR46179">
    <property type="entry name" value="ZINC FINGER PROTEIN"/>
    <property type="match status" value="1"/>
</dbReference>
<feature type="domain" description="C2H2-type" evidence="9">
    <location>
        <begin position="413"/>
        <end position="436"/>
    </location>
</feature>
<keyword evidence="3 8" id="KW-0863">Zinc-finger</keyword>
<proteinExistence type="predicted"/>
<evidence type="ECO:0000256" key="6">
    <source>
        <dbReference type="ARBA" id="ARBA00023163"/>
    </source>
</evidence>
<dbReference type="PROSITE" id="PS00028">
    <property type="entry name" value="ZINC_FINGER_C2H2_1"/>
    <property type="match status" value="3"/>
</dbReference>
<comment type="subcellular location">
    <subcellularLocation>
        <location evidence="1">Nucleus</location>
    </subcellularLocation>
</comment>
<dbReference type="GO" id="GO:0008270">
    <property type="term" value="F:zinc ion binding"/>
    <property type="evidence" value="ECO:0007669"/>
    <property type="project" value="UniProtKB-KW"/>
</dbReference>
<dbReference type="Pfam" id="PF00096">
    <property type="entry name" value="zf-C2H2"/>
    <property type="match status" value="3"/>
</dbReference>
<dbReference type="InterPro" id="IPR051061">
    <property type="entry name" value="Zinc_finger_trans_reg"/>
</dbReference>
<dbReference type="Proteomes" id="UP001157974">
    <property type="component" value="Unassembled WGS sequence"/>
</dbReference>
<name>A0AAV8UHC2_9RHOD</name>
<evidence type="ECO:0000256" key="5">
    <source>
        <dbReference type="ARBA" id="ARBA00023015"/>
    </source>
</evidence>
<dbReference type="PANTHER" id="PTHR46179:SF13">
    <property type="entry name" value="C2H2-TYPE DOMAIN-CONTAINING PROTEIN"/>
    <property type="match status" value="1"/>
</dbReference>
<evidence type="ECO:0000256" key="4">
    <source>
        <dbReference type="ARBA" id="ARBA00022833"/>
    </source>
</evidence>
<dbReference type="InterPro" id="IPR013087">
    <property type="entry name" value="Znf_C2H2_type"/>
</dbReference>
<dbReference type="PROSITE" id="PS50157">
    <property type="entry name" value="ZINC_FINGER_C2H2_2"/>
    <property type="match status" value="4"/>
</dbReference>
<comment type="caution">
    <text evidence="10">The sequence shown here is derived from an EMBL/GenBank/DDBJ whole genome shotgun (WGS) entry which is preliminary data.</text>
</comment>
<keyword evidence="5" id="KW-0805">Transcription regulation</keyword>
<evidence type="ECO:0000313" key="10">
    <source>
        <dbReference type="EMBL" id="KAJ8901374.1"/>
    </source>
</evidence>
<feature type="domain" description="C2H2-type" evidence="9">
    <location>
        <begin position="384"/>
        <end position="412"/>
    </location>
</feature>
<organism evidence="10 11">
    <name type="scientific">Rhodosorus marinus</name>
    <dbReference type="NCBI Taxonomy" id="101924"/>
    <lineage>
        <taxon>Eukaryota</taxon>
        <taxon>Rhodophyta</taxon>
        <taxon>Stylonematophyceae</taxon>
        <taxon>Stylonematales</taxon>
        <taxon>Stylonemataceae</taxon>
        <taxon>Rhodosorus</taxon>
    </lineage>
</organism>
<dbReference type="EMBL" id="JAMWBK010000011">
    <property type="protein sequence ID" value="KAJ8901374.1"/>
    <property type="molecule type" value="Genomic_DNA"/>
</dbReference>
<dbReference type="GO" id="GO:0005634">
    <property type="term" value="C:nucleus"/>
    <property type="evidence" value="ECO:0007669"/>
    <property type="project" value="UniProtKB-SubCell"/>
</dbReference>
<dbReference type="Gene3D" id="3.30.160.60">
    <property type="entry name" value="Classic Zinc Finger"/>
    <property type="match status" value="2"/>
</dbReference>
<dbReference type="SUPFAM" id="SSF57667">
    <property type="entry name" value="beta-beta-alpha zinc fingers"/>
    <property type="match status" value="2"/>
</dbReference>
<dbReference type="SMART" id="SM00355">
    <property type="entry name" value="ZnF_C2H2"/>
    <property type="match status" value="4"/>
</dbReference>
<dbReference type="Pfam" id="PF13894">
    <property type="entry name" value="zf-C2H2_4"/>
    <property type="match status" value="1"/>
</dbReference>
<gene>
    <name evidence="10" type="ORF">NDN08_007220</name>
</gene>
<accession>A0AAV8UHC2</accession>
<keyword evidence="6" id="KW-0804">Transcription</keyword>
<dbReference type="InterPro" id="IPR036236">
    <property type="entry name" value="Znf_C2H2_sf"/>
</dbReference>
<evidence type="ECO:0000256" key="7">
    <source>
        <dbReference type="ARBA" id="ARBA00023242"/>
    </source>
</evidence>
<reference evidence="10 11" key="1">
    <citation type="journal article" date="2023" name="Nat. Commun.">
        <title>Origin of minicircular mitochondrial genomes in red algae.</title>
        <authorList>
            <person name="Lee Y."/>
            <person name="Cho C.H."/>
            <person name="Lee Y.M."/>
            <person name="Park S.I."/>
            <person name="Yang J.H."/>
            <person name="West J.A."/>
            <person name="Bhattacharya D."/>
            <person name="Yoon H.S."/>
        </authorList>
    </citation>
    <scope>NUCLEOTIDE SEQUENCE [LARGE SCALE GENOMIC DNA]</scope>
    <source>
        <strain evidence="10 11">CCMP1338</strain>
        <tissue evidence="10">Whole cell</tissue>
    </source>
</reference>
<feature type="domain" description="C2H2-type" evidence="9">
    <location>
        <begin position="355"/>
        <end position="383"/>
    </location>
</feature>
<feature type="domain" description="C2H2-type" evidence="9">
    <location>
        <begin position="326"/>
        <end position="354"/>
    </location>
</feature>
<protein>
    <recommendedName>
        <fullName evidence="9">C2H2-type domain-containing protein</fullName>
    </recommendedName>
</protein>
<evidence type="ECO:0000256" key="8">
    <source>
        <dbReference type="PROSITE-ProRule" id="PRU00042"/>
    </source>
</evidence>
<evidence type="ECO:0000259" key="9">
    <source>
        <dbReference type="PROSITE" id="PS50157"/>
    </source>
</evidence>
<evidence type="ECO:0000256" key="3">
    <source>
        <dbReference type="ARBA" id="ARBA00022771"/>
    </source>
</evidence>
<keyword evidence="7" id="KW-0539">Nucleus</keyword>
<keyword evidence="2" id="KW-0479">Metal-binding</keyword>
<evidence type="ECO:0000256" key="2">
    <source>
        <dbReference type="ARBA" id="ARBA00022723"/>
    </source>
</evidence>
<evidence type="ECO:0000256" key="1">
    <source>
        <dbReference type="ARBA" id="ARBA00004123"/>
    </source>
</evidence>
<sequence>MQVPFSSLSEHLEWDSIPMTWLLFKKHKLAVPQRGEWRMLLMDMRMKVPEVTGAVLASSEVIKMLSALQQPAMLITDYVAENFVLGSGWAFMGGLPELEGSANERFAGLQRFRFMTFLDSGRVTNISCIEVRPGLIAFVRVEELSGRLNRTFWGIVDKEAEMVEDSGMSIDHRGCDMCYSSKGKCEARLCEDEQYFADLWNSRMVLKLGLQPRWKTLEFFTHWFSGTWTIPVADLEPVKVLTTCYRAGAEFESALLAVVQDEVLGVHPPRSSFRTVKYVREAVKYFVDLEEGDPPLLGADLLSDFDSEGAQSLSGQEVLSPALPKNVCGICGAKFKRNYEAKRHRETVHEKLRENKCSFCGRTFSQKGHLNEHIRVTHRENNVHSCHVCGKKFGVKSKMTRHVATVHENRRTFKCEMCNQWYKEKAYLKRHMLSQHGAALVS</sequence>
<keyword evidence="4" id="KW-0862">Zinc</keyword>
<dbReference type="GO" id="GO:0006357">
    <property type="term" value="P:regulation of transcription by RNA polymerase II"/>
    <property type="evidence" value="ECO:0007669"/>
    <property type="project" value="TreeGrafter"/>
</dbReference>